<dbReference type="Gene3D" id="1.20.1600.10">
    <property type="entry name" value="Outer membrane efflux proteins (OEP)"/>
    <property type="match status" value="1"/>
</dbReference>
<accession>A0A381Q0B8</accession>
<organism evidence="1">
    <name type="scientific">marine metagenome</name>
    <dbReference type="NCBI Taxonomy" id="408172"/>
    <lineage>
        <taxon>unclassified sequences</taxon>
        <taxon>metagenomes</taxon>
        <taxon>ecological metagenomes</taxon>
    </lineage>
</organism>
<gene>
    <name evidence="1" type="ORF">METZ01_LOCUS24521</name>
</gene>
<dbReference type="PROSITE" id="PS51257">
    <property type="entry name" value="PROKAR_LIPOPROTEIN"/>
    <property type="match status" value="1"/>
</dbReference>
<sequence>MRKLRKLLILQTFMCALAACTAASYQRSADEESYQVIAEKAGLVPGVSNQVVIDEDKLIDLSGLAVNSDSFDFLDNEADSEVDARIVSLNDALDLAFQHSKDFQTQKERLYLEALALTFDRYRYVPTFSAAASGDYRWDSQDKFVQDMQALTGIENISTSESTFSNTSLGARYLLKSGGAVALNLTNNFTRFLTGDISEIGAGALIGSFTQPLLRDFGSDIETEALLQAERDLLYRLRDFTRFRKNFAVRVASDYYSVLLNRETSRNYFAGLSATNLSLEREQAFQAEGLTTLLQVGRLEQSSLQADLRWTSSITRYKRRLDNFKILIGLNADDNIMLDDEEMVLITETGMDSPDISLEQATEMAIQTRLDLYTWLDRVQDSARRIELAANSLSPALDLSLVASVPNSTTQNLGELDFENTVYTAGLDLDLPLDTKLERNNYRRSLIDYDAATRDYLLALDDIKLDVLDTWRRMNEARKSYDINVTSVEINERRVEEAELRAELGLGDIQDTVDSQNDLTAARTERVSSLIEHNISKLEFWRDVGLLYVDDNGQWEEGIDEPR</sequence>
<protein>
    <recommendedName>
        <fullName evidence="2">TolC family protein</fullName>
    </recommendedName>
</protein>
<name>A0A381Q0B8_9ZZZZ</name>
<evidence type="ECO:0008006" key="2">
    <source>
        <dbReference type="Google" id="ProtNLM"/>
    </source>
</evidence>
<dbReference type="InterPro" id="IPR010131">
    <property type="entry name" value="MdtP/NodT-like"/>
</dbReference>
<dbReference type="PANTHER" id="PTHR30203:SF33">
    <property type="entry name" value="BLR4455 PROTEIN"/>
    <property type="match status" value="1"/>
</dbReference>
<reference evidence="1" key="1">
    <citation type="submission" date="2018-05" db="EMBL/GenBank/DDBJ databases">
        <authorList>
            <person name="Lanie J.A."/>
            <person name="Ng W.-L."/>
            <person name="Kazmierczak K.M."/>
            <person name="Andrzejewski T.M."/>
            <person name="Davidsen T.M."/>
            <person name="Wayne K.J."/>
            <person name="Tettelin H."/>
            <person name="Glass J.I."/>
            <person name="Rusch D."/>
            <person name="Podicherti R."/>
            <person name="Tsui H.-C.T."/>
            <person name="Winkler M.E."/>
        </authorList>
    </citation>
    <scope>NUCLEOTIDE SEQUENCE</scope>
</reference>
<dbReference type="PANTHER" id="PTHR30203">
    <property type="entry name" value="OUTER MEMBRANE CATION EFFLUX PROTEIN"/>
    <property type="match status" value="1"/>
</dbReference>
<evidence type="ECO:0000313" key="1">
    <source>
        <dbReference type="EMBL" id="SUZ71667.1"/>
    </source>
</evidence>
<dbReference type="EMBL" id="UINC01001128">
    <property type="protein sequence ID" value="SUZ71667.1"/>
    <property type="molecule type" value="Genomic_DNA"/>
</dbReference>
<dbReference type="GO" id="GO:0015562">
    <property type="term" value="F:efflux transmembrane transporter activity"/>
    <property type="evidence" value="ECO:0007669"/>
    <property type="project" value="InterPro"/>
</dbReference>
<dbReference type="AlphaFoldDB" id="A0A381Q0B8"/>
<dbReference type="SUPFAM" id="SSF56954">
    <property type="entry name" value="Outer membrane efflux proteins (OEP)"/>
    <property type="match status" value="1"/>
</dbReference>
<proteinExistence type="predicted"/>